<dbReference type="SMART" id="SM00360">
    <property type="entry name" value="RRM"/>
    <property type="match status" value="1"/>
</dbReference>
<dbReference type="RefSeq" id="WP_138567509.1">
    <property type="nucleotide sequence ID" value="NZ_PNCM01000021.1"/>
</dbReference>
<dbReference type="InterPro" id="IPR035979">
    <property type="entry name" value="RBD_domain_sf"/>
</dbReference>
<dbReference type="InterPro" id="IPR000504">
    <property type="entry name" value="RRM_dom"/>
</dbReference>
<evidence type="ECO:0000256" key="2">
    <source>
        <dbReference type="ARBA" id="ARBA00022884"/>
    </source>
</evidence>
<accession>A0A5S3YSN9</accession>
<evidence type="ECO:0000313" key="5">
    <source>
        <dbReference type="EMBL" id="TMP80402.1"/>
    </source>
</evidence>
<dbReference type="PANTHER" id="PTHR23236">
    <property type="entry name" value="EUKARYOTIC TRANSLATION INITIATION FACTOR 4B/4H"/>
    <property type="match status" value="1"/>
</dbReference>
<keyword evidence="2" id="KW-0694">RNA-binding</keyword>
<keyword evidence="1" id="KW-0677">Repeat</keyword>
<organism evidence="5 6">
    <name type="scientific">Pseudoalteromonas phenolica</name>
    <dbReference type="NCBI Taxonomy" id="161398"/>
    <lineage>
        <taxon>Bacteria</taxon>
        <taxon>Pseudomonadati</taxon>
        <taxon>Pseudomonadota</taxon>
        <taxon>Gammaproteobacteria</taxon>
        <taxon>Alteromonadales</taxon>
        <taxon>Pseudoalteromonadaceae</taxon>
        <taxon>Pseudoalteromonas</taxon>
    </lineage>
</organism>
<proteinExistence type="predicted"/>
<comment type="caution">
    <text evidence="5">The sequence shown here is derived from an EMBL/GenBank/DDBJ whole genome shotgun (WGS) entry which is preliminary data.</text>
</comment>
<evidence type="ECO:0000256" key="1">
    <source>
        <dbReference type="ARBA" id="ARBA00022737"/>
    </source>
</evidence>
<keyword evidence="3" id="KW-0472">Membrane</keyword>
<keyword evidence="3" id="KW-0812">Transmembrane</keyword>
<gene>
    <name evidence="5" type="ORF">CWB73_10170</name>
</gene>
<dbReference type="PANTHER" id="PTHR23236:SF119">
    <property type="entry name" value="NUCLEAR RNA-BINDING PROTEIN SART-3"/>
    <property type="match status" value="1"/>
</dbReference>
<keyword evidence="3" id="KW-1133">Transmembrane helix</keyword>
<dbReference type="Gene3D" id="3.30.70.330">
    <property type="match status" value="1"/>
</dbReference>
<feature type="transmembrane region" description="Helical" evidence="3">
    <location>
        <begin position="9"/>
        <end position="28"/>
    </location>
</feature>
<sequence>MNPTQQKSLFIVLAIAIIGYFAANALLADSSLNLGATFSIGTLIGGFIATVMSTSNATTQSDNAEVKTKTLYVGNLPYKANESVVRELFSEQGRVFNVRLLKDKNTGKRRGFGFVEMAEADADKAIAALNEKEFQQRTLKVRAAKQKPETSEEAVAS</sequence>
<dbReference type="AlphaFoldDB" id="A0A5S3YSN9"/>
<evidence type="ECO:0000256" key="3">
    <source>
        <dbReference type="SAM" id="Phobius"/>
    </source>
</evidence>
<dbReference type="InterPro" id="IPR012677">
    <property type="entry name" value="Nucleotide-bd_a/b_plait_sf"/>
</dbReference>
<protein>
    <submittedName>
        <fullName evidence="5">RNA-binding protein</fullName>
    </submittedName>
</protein>
<reference evidence="5 6" key="1">
    <citation type="submission" date="2017-12" db="EMBL/GenBank/DDBJ databases">
        <authorList>
            <person name="Paulsen S."/>
            <person name="Gram L.K."/>
        </authorList>
    </citation>
    <scope>NUCLEOTIDE SEQUENCE [LARGE SCALE GENOMIC DNA]</scope>
    <source>
        <strain evidence="5 6">S1189</strain>
    </source>
</reference>
<dbReference type="OrthoDB" id="9798855at2"/>
<reference evidence="6" key="2">
    <citation type="submission" date="2019-06" db="EMBL/GenBank/DDBJ databases">
        <title>Co-occurence of chitin degradation, pigmentation and bioactivity in marine Pseudoalteromonas.</title>
        <authorList>
            <person name="Sonnenschein E.C."/>
            <person name="Bech P.K."/>
        </authorList>
    </citation>
    <scope>NUCLEOTIDE SEQUENCE [LARGE SCALE GENOMIC DNA]</scope>
    <source>
        <strain evidence="6">S1189</strain>
    </source>
</reference>
<dbReference type="PROSITE" id="PS50102">
    <property type="entry name" value="RRM"/>
    <property type="match status" value="1"/>
</dbReference>
<feature type="domain" description="RRM" evidence="4">
    <location>
        <begin position="69"/>
        <end position="146"/>
    </location>
</feature>
<evidence type="ECO:0000259" key="4">
    <source>
        <dbReference type="PROSITE" id="PS50102"/>
    </source>
</evidence>
<name>A0A5S3YSN9_9GAMM</name>
<dbReference type="Proteomes" id="UP000307362">
    <property type="component" value="Unassembled WGS sequence"/>
</dbReference>
<dbReference type="SUPFAM" id="SSF54928">
    <property type="entry name" value="RNA-binding domain, RBD"/>
    <property type="match status" value="1"/>
</dbReference>
<dbReference type="Pfam" id="PF00076">
    <property type="entry name" value="RRM_1"/>
    <property type="match status" value="1"/>
</dbReference>
<feature type="transmembrane region" description="Helical" evidence="3">
    <location>
        <begin position="34"/>
        <end position="52"/>
    </location>
</feature>
<dbReference type="GO" id="GO:0003723">
    <property type="term" value="F:RNA binding"/>
    <property type="evidence" value="ECO:0007669"/>
    <property type="project" value="UniProtKB-KW"/>
</dbReference>
<evidence type="ECO:0000313" key="6">
    <source>
        <dbReference type="Proteomes" id="UP000307362"/>
    </source>
</evidence>
<dbReference type="EMBL" id="PNCM01000021">
    <property type="protein sequence ID" value="TMP80402.1"/>
    <property type="molecule type" value="Genomic_DNA"/>
</dbReference>